<reference evidence="3" key="3">
    <citation type="journal article" date="2001" name="Genome Res.">
        <title>Genome evolution at the genus level: comparison of three complete genomes of hyperthermophilic archaea.</title>
        <authorList>
            <person name="Lecompte O."/>
            <person name="Ripp R."/>
            <person name="Puzos-Barbe V."/>
            <person name="Duprat S."/>
            <person name="Heilig R."/>
            <person name="Dietrich J."/>
            <person name="Thierry J.C."/>
            <person name="Poch O."/>
        </authorList>
    </citation>
    <scope>NUCLEOTIDE SEQUENCE</scope>
    <source>
        <strain evidence="3">Orsay</strain>
    </source>
</reference>
<proteinExistence type="predicted"/>
<keyword evidence="3" id="KW-0645">Protease</keyword>
<dbReference type="GO" id="GO:0006508">
    <property type="term" value="P:proteolysis"/>
    <property type="evidence" value="ECO:0007669"/>
    <property type="project" value="UniProtKB-KW"/>
</dbReference>
<dbReference type="KEGG" id="pab:PAB0274"/>
<dbReference type="Pfam" id="PF02517">
    <property type="entry name" value="Rce1-like"/>
    <property type="match status" value="1"/>
</dbReference>
<evidence type="ECO:0000313" key="4">
    <source>
        <dbReference type="EMBL" id="CCE69788.1"/>
    </source>
</evidence>
<dbReference type="HOGENOM" id="CLU_1302672_0_0_2"/>
<dbReference type="PIR" id="C75156">
    <property type="entry name" value="C75156"/>
</dbReference>
<dbReference type="GO" id="GO:0080120">
    <property type="term" value="P:CAAX-box protein maturation"/>
    <property type="evidence" value="ECO:0007669"/>
    <property type="project" value="UniProtKB-ARBA"/>
</dbReference>
<protein>
    <submittedName>
        <fullName evidence="3">Probable protease, caaX family</fullName>
    </submittedName>
</protein>
<feature type="transmembrane region" description="Helical" evidence="1">
    <location>
        <begin position="65"/>
        <end position="85"/>
    </location>
</feature>
<dbReference type="RefSeq" id="WP_010867530.1">
    <property type="nucleotide sequence ID" value="NC_000868.1"/>
</dbReference>
<gene>
    <name evidence="3" type="ordered locus">PAB0274</name>
</gene>
<keyword evidence="3" id="KW-0378">Hydrolase</keyword>
<dbReference type="EMBL" id="HE613800">
    <property type="protein sequence ID" value="CCE69788.1"/>
    <property type="molecule type" value="Genomic_DNA"/>
</dbReference>
<dbReference type="Proteomes" id="UP000009139">
    <property type="component" value="Chromosome"/>
</dbReference>
<feature type="transmembrane region" description="Helical" evidence="1">
    <location>
        <begin position="220"/>
        <end position="238"/>
    </location>
</feature>
<keyword evidence="1" id="KW-0812">Transmembrane</keyword>
<dbReference type="eggNOG" id="arCOG02769">
    <property type="taxonomic scope" value="Archaea"/>
</dbReference>
<sequence>MERGKAIVLSAIGIEIMTSSMVLLYKAMGWVPLGILTLLLLYLVIRKLGIQREELGLGGRLNLKVHVLLPLSFMLLNLTWILPFGVGLNTFGKPMKIVLLIYLVLLIKYLIFVALYEEILFRGLMQRGFELWKGPKFAIIATTILFTLGHTVVRFSLQPTFPNFWRLYNPFLASLVYSIYRWRLRRIEGLILAHGLGDFIDRILTVENADWLLGTFEGHVYMVLAYTLVMAVQGYAYMKIPNSEMMGGR</sequence>
<dbReference type="Proteomes" id="UP000000810">
    <property type="component" value="Chromosome"/>
</dbReference>
<dbReference type="GO" id="GO:0004175">
    <property type="term" value="F:endopeptidase activity"/>
    <property type="evidence" value="ECO:0007669"/>
    <property type="project" value="UniProtKB-ARBA"/>
</dbReference>
<dbReference type="AlphaFoldDB" id="Q9V1L9"/>
<keyword evidence="1" id="KW-1133">Transmembrane helix</keyword>
<evidence type="ECO:0000259" key="2">
    <source>
        <dbReference type="Pfam" id="PF02517"/>
    </source>
</evidence>
<dbReference type="STRING" id="272844.PAB0274"/>
<organism evidence="3 5">
    <name type="scientific">Pyrococcus abyssi (strain GE5 / Orsay)</name>
    <dbReference type="NCBI Taxonomy" id="272844"/>
    <lineage>
        <taxon>Archaea</taxon>
        <taxon>Methanobacteriati</taxon>
        <taxon>Methanobacteriota</taxon>
        <taxon>Thermococci</taxon>
        <taxon>Thermococcales</taxon>
        <taxon>Thermococcaceae</taxon>
        <taxon>Pyrococcus</taxon>
    </lineage>
</organism>
<evidence type="ECO:0000313" key="5">
    <source>
        <dbReference type="Proteomes" id="UP000000810"/>
    </source>
</evidence>
<feature type="transmembrane region" description="Helical" evidence="1">
    <location>
        <begin position="27"/>
        <end position="45"/>
    </location>
</feature>
<evidence type="ECO:0000256" key="1">
    <source>
        <dbReference type="SAM" id="Phobius"/>
    </source>
</evidence>
<reference evidence="3" key="2">
    <citation type="journal article" date="2000" name="J. Mol. Biol.">
        <title>Archaeal homologs of eukaryotic methylation guide small nucleolar RNAs: lessons from the Pyrococcus genomes.</title>
        <authorList>
            <person name="Gaspin C."/>
            <person name="Cavaille J."/>
            <person name="Erauso G."/>
        </authorList>
    </citation>
    <scope>NUCLEOTIDE SEQUENCE</scope>
    <source>
        <strain evidence="3">Orsay</strain>
    </source>
</reference>
<evidence type="ECO:0000313" key="3">
    <source>
        <dbReference type="EMBL" id="CAB49330.1"/>
    </source>
</evidence>
<dbReference type="PATRIC" id="fig|272844.11.peg.431"/>
<reference evidence="3" key="1">
    <citation type="submission" date="1999-07" db="EMBL/GenBank/DDBJ databases">
        <authorList>
            <person name="Genoscope"/>
        </authorList>
    </citation>
    <scope>NUCLEOTIDE SEQUENCE</scope>
    <source>
        <strain evidence="3">Orsay</strain>
    </source>
</reference>
<accession>Q9V1L9</accession>
<reference evidence="3 5" key="4">
    <citation type="journal article" date="2003" name="Mol. Microbiol.">
        <title>An integrated analysis of the genome of the hyperthermophilic archaeon Pyrococcus abyssi.</title>
        <authorList>
            <person name="Cohen G."/>
            <person name="Barbe V."/>
            <person name="Flament D."/>
            <person name="Galperin M."/>
            <person name="Heilig R."/>
            <person name="Ripp R."/>
            <person name="Lecompte O."/>
            <person name="Prieur D."/>
            <person name="Poch O."/>
            <person name="Quellerou J."/>
            <person name="Thierry J.C."/>
            <person name="Van der Oost J."/>
            <person name="Weissenbach J."/>
            <person name="Zivanovic Y."/>
            <person name="Forterre P."/>
        </authorList>
    </citation>
    <scope>NUCLEOTIDE SEQUENCE [LARGE SCALE GENOMIC DNA]</scope>
    <source>
        <strain evidence="5">GE5 / Orsay</strain>
        <strain evidence="3">Orsay</strain>
    </source>
</reference>
<dbReference type="OrthoDB" id="137554at2157"/>
<keyword evidence="5" id="KW-1185">Reference proteome</keyword>
<evidence type="ECO:0000313" key="6">
    <source>
        <dbReference type="Proteomes" id="UP000009139"/>
    </source>
</evidence>
<dbReference type="InterPro" id="IPR003675">
    <property type="entry name" value="Rce1/LyrA-like_dom"/>
</dbReference>
<feature type="domain" description="CAAX prenyl protease 2/Lysostaphin resistance protein A-like" evidence="2">
    <location>
        <begin position="103"/>
        <end position="199"/>
    </location>
</feature>
<name>Q9V1L9_PYRAB</name>
<keyword evidence="1" id="KW-0472">Membrane</keyword>
<feature type="transmembrane region" description="Helical" evidence="1">
    <location>
        <begin position="137"/>
        <end position="157"/>
    </location>
</feature>
<dbReference type="EMBL" id="AJ248284">
    <property type="protein sequence ID" value="CAB49330.1"/>
    <property type="molecule type" value="Genomic_DNA"/>
</dbReference>
<reference evidence="4 6" key="5">
    <citation type="journal article" date="2012" name="Curr. Microbiol.">
        <title>Re-annotation of two hyperthermophilic archaea Pyrococcus abyssi GE5 and Pyrococcus furiosus DSM 3638.</title>
        <authorList>
            <person name="Gao J."/>
            <person name="Wang J."/>
        </authorList>
    </citation>
    <scope>GENOME REANNOTATION</scope>
    <source>
        <strain evidence="4">GE5</strain>
        <strain evidence="6">GE5 / Orsay</strain>
    </source>
</reference>
<feature type="transmembrane region" description="Helical" evidence="1">
    <location>
        <begin position="97"/>
        <end position="116"/>
    </location>
</feature>